<reference evidence="3 4" key="1">
    <citation type="submission" date="2019-11" db="EMBL/GenBank/DDBJ databases">
        <title>Acidiferrimicrobium australis gen. nov., sp. nov., an acidophilic and obligately heterotrophic, member of the Actinobacteria that catalyses dissimilatory oxido- reduction of iron isolated from metal-rich acidic water in Chile.</title>
        <authorList>
            <person name="Gonzalez D."/>
            <person name="Huber K."/>
            <person name="Hedrich S."/>
            <person name="Rojas-Villalobos C."/>
            <person name="Quatrini R."/>
            <person name="Dinamarca M.A."/>
            <person name="Schwarz A."/>
            <person name="Canales C."/>
            <person name="Nancucheo I."/>
        </authorList>
    </citation>
    <scope>NUCLEOTIDE SEQUENCE [LARGE SCALE GENOMIC DNA]</scope>
    <source>
        <strain evidence="3 4">USS-CCA1</strain>
    </source>
</reference>
<evidence type="ECO:0000256" key="1">
    <source>
        <dbReference type="ARBA" id="ARBA00023027"/>
    </source>
</evidence>
<proteinExistence type="predicted"/>
<protein>
    <submittedName>
        <fullName evidence="3">NAD-dependent epimerase/dehydratase family protein</fullName>
    </submittedName>
</protein>
<dbReference type="InterPro" id="IPR036291">
    <property type="entry name" value="NAD(P)-bd_dom_sf"/>
</dbReference>
<gene>
    <name evidence="3" type="ORF">GHK86_11600</name>
</gene>
<keyword evidence="1" id="KW-0520">NAD</keyword>
<accession>A0ABW9QU27</accession>
<keyword evidence="4" id="KW-1185">Reference proteome</keyword>
<sequence>MRIAVTGAAGFIGAKVVTELLDRGHEIVAIDNFDTTYSAELKHERISRLEQREGFHLITGDIRDERDVRRMFDPRPDAVVHLAAQGGLRKSMDEPAAFISANISGFGNVIKATVDAGVGTMVYASSGAVYGGTPGLPFREEDAAAFPLSLYGATKRCDELLAFTYAHGAGLRCTGLRFSTVYGTDGRPDMAMYTFARRINEGQPIQVHGHGKMVRDFVWGDDVARAVVLAVEDTSEFSTTPAAGGPRVEVASAPWRVLNVATGRQVELMEMIRLVEAAVGKQAELVLIDALAAEVRENRMDVSLLGETLGFVPTVQVEEGIPQAVRWYLDYLARLAG</sequence>
<dbReference type="PRINTS" id="PR01713">
    <property type="entry name" value="NUCEPIMERASE"/>
</dbReference>
<dbReference type="Pfam" id="PF01370">
    <property type="entry name" value="Epimerase"/>
    <property type="match status" value="1"/>
</dbReference>
<dbReference type="PANTHER" id="PTHR43574">
    <property type="entry name" value="EPIMERASE-RELATED"/>
    <property type="match status" value="1"/>
</dbReference>
<comment type="caution">
    <text evidence="3">The sequence shown here is derived from an EMBL/GenBank/DDBJ whole genome shotgun (WGS) entry which is preliminary data.</text>
</comment>
<dbReference type="InterPro" id="IPR001509">
    <property type="entry name" value="Epimerase_deHydtase"/>
</dbReference>
<dbReference type="SUPFAM" id="SSF51735">
    <property type="entry name" value="NAD(P)-binding Rossmann-fold domains"/>
    <property type="match status" value="1"/>
</dbReference>
<organism evidence="3 4">
    <name type="scientific">Acidiferrimicrobium australe</name>
    <dbReference type="NCBI Taxonomy" id="2664430"/>
    <lineage>
        <taxon>Bacteria</taxon>
        <taxon>Bacillati</taxon>
        <taxon>Actinomycetota</taxon>
        <taxon>Acidimicrobiia</taxon>
        <taxon>Acidimicrobiales</taxon>
        <taxon>Acidimicrobiaceae</taxon>
        <taxon>Acidiferrimicrobium</taxon>
    </lineage>
</organism>
<feature type="domain" description="NAD-dependent epimerase/dehydratase" evidence="2">
    <location>
        <begin position="3"/>
        <end position="233"/>
    </location>
</feature>
<dbReference type="Proteomes" id="UP000437736">
    <property type="component" value="Unassembled WGS sequence"/>
</dbReference>
<dbReference type="EMBL" id="WJHE01000573">
    <property type="protein sequence ID" value="MST33359.1"/>
    <property type="molecule type" value="Genomic_DNA"/>
</dbReference>
<dbReference type="Gene3D" id="3.40.50.720">
    <property type="entry name" value="NAD(P)-binding Rossmann-like Domain"/>
    <property type="match status" value="1"/>
</dbReference>
<evidence type="ECO:0000313" key="3">
    <source>
        <dbReference type="EMBL" id="MST33359.1"/>
    </source>
</evidence>
<name>A0ABW9QU27_9ACTN</name>
<evidence type="ECO:0000313" key="4">
    <source>
        <dbReference type="Proteomes" id="UP000437736"/>
    </source>
</evidence>
<evidence type="ECO:0000259" key="2">
    <source>
        <dbReference type="Pfam" id="PF01370"/>
    </source>
</evidence>